<feature type="compositionally biased region" description="Low complexity" evidence="1">
    <location>
        <begin position="259"/>
        <end position="275"/>
    </location>
</feature>
<organism evidence="2 3">
    <name type="scientific">Gymnopilus junonius</name>
    <name type="common">Spectacular rustgill mushroom</name>
    <name type="synonym">Gymnopilus spectabilis subsp. junonius</name>
    <dbReference type="NCBI Taxonomy" id="109634"/>
    <lineage>
        <taxon>Eukaryota</taxon>
        <taxon>Fungi</taxon>
        <taxon>Dikarya</taxon>
        <taxon>Basidiomycota</taxon>
        <taxon>Agaricomycotina</taxon>
        <taxon>Agaricomycetes</taxon>
        <taxon>Agaricomycetidae</taxon>
        <taxon>Agaricales</taxon>
        <taxon>Agaricineae</taxon>
        <taxon>Hymenogastraceae</taxon>
        <taxon>Gymnopilus</taxon>
    </lineage>
</organism>
<proteinExistence type="predicted"/>
<feature type="region of interest" description="Disordered" evidence="1">
    <location>
        <begin position="242"/>
        <end position="285"/>
    </location>
</feature>
<accession>A0A9P5TRR9</accession>
<evidence type="ECO:0000313" key="2">
    <source>
        <dbReference type="EMBL" id="KAF8907908.1"/>
    </source>
</evidence>
<gene>
    <name evidence="2" type="ORF">CPB84DRAFT_1822343</name>
</gene>
<reference evidence="2" key="1">
    <citation type="submission" date="2020-11" db="EMBL/GenBank/DDBJ databases">
        <authorList>
            <consortium name="DOE Joint Genome Institute"/>
            <person name="Ahrendt S."/>
            <person name="Riley R."/>
            <person name="Andreopoulos W."/>
            <person name="LaButti K."/>
            <person name="Pangilinan J."/>
            <person name="Ruiz-duenas F.J."/>
            <person name="Barrasa J.M."/>
            <person name="Sanchez-Garcia M."/>
            <person name="Camarero S."/>
            <person name="Miyauchi S."/>
            <person name="Serrano A."/>
            <person name="Linde D."/>
            <person name="Babiker R."/>
            <person name="Drula E."/>
            <person name="Ayuso-Fernandez I."/>
            <person name="Pacheco R."/>
            <person name="Padilla G."/>
            <person name="Ferreira P."/>
            <person name="Barriuso J."/>
            <person name="Kellner H."/>
            <person name="Castanera R."/>
            <person name="Alfaro M."/>
            <person name="Ramirez L."/>
            <person name="Pisabarro A.G."/>
            <person name="Kuo A."/>
            <person name="Tritt A."/>
            <person name="Lipzen A."/>
            <person name="He G."/>
            <person name="Yan M."/>
            <person name="Ng V."/>
            <person name="Cullen D."/>
            <person name="Martin F."/>
            <person name="Rosso M.-N."/>
            <person name="Henrissat B."/>
            <person name="Hibbett D."/>
            <person name="Martinez A.T."/>
            <person name="Grigoriev I.V."/>
        </authorList>
    </citation>
    <scope>NUCLEOTIDE SEQUENCE</scope>
    <source>
        <strain evidence="2">AH 44721</strain>
    </source>
</reference>
<dbReference type="Proteomes" id="UP000724874">
    <property type="component" value="Unassembled WGS sequence"/>
</dbReference>
<evidence type="ECO:0000313" key="3">
    <source>
        <dbReference type="Proteomes" id="UP000724874"/>
    </source>
</evidence>
<sequence>MCCIIFFVSCYSIDEELANLCQNRQVSGRRHFRPHIFAFDHHYCLRNDSSIAVNAVNVTHKPAANSGGDKPLLTNENPQRAQQQPLSIHCPWPLRATPWNTETVPPFLQSSPTAAPPQYQPPYQVIQPTHNDTPQHPHILGLIPHQAGFAIHHGEAEPLQTCRSNRAPSTGNFARFETHLIEQDWNGVVTSNGSCMQETDEVGARTPVQRHPGTYPPVIQLTEHYPPAQSSNKRKCEIELASETSTSIELQRPTKRSRTSPSLDSTSSSNTPTPSQGIVQKRKKVRRIGREKIGDGFILQRDLRQARELIHVAETIAPARKLLECADNECEMEERMYVQIIPFLEMKPPNYKVHSDQRCGARTLEATGCALSEVPSADKVGTAHILHMHNIRVLRSASGVRSHWASVFACESDSPRAKPWVHDKALKQKEEELHRELEEGEAKGIS</sequence>
<dbReference type="AlphaFoldDB" id="A0A9P5TRR9"/>
<comment type="caution">
    <text evidence="2">The sequence shown here is derived from an EMBL/GenBank/DDBJ whole genome shotgun (WGS) entry which is preliminary data.</text>
</comment>
<name>A0A9P5TRR9_GYMJU</name>
<dbReference type="EMBL" id="JADNYJ010000013">
    <property type="protein sequence ID" value="KAF8907908.1"/>
    <property type="molecule type" value="Genomic_DNA"/>
</dbReference>
<evidence type="ECO:0000256" key="1">
    <source>
        <dbReference type="SAM" id="MobiDB-lite"/>
    </source>
</evidence>
<keyword evidence="3" id="KW-1185">Reference proteome</keyword>
<protein>
    <submittedName>
        <fullName evidence="2">Uncharacterized protein</fullName>
    </submittedName>
</protein>